<proteinExistence type="predicted"/>
<keyword evidence="1" id="KW-1133">Transmembrane helix</keyword>
<protein>
    <submittedName>
        <fullName evidence="2">Uncharacterized protein</fullName>
    </submittedName>
</protein>
<gene>
    <name evidence="2" type="ORF">HNQ92_004896</name>
</gene>
<evidence type="ECO:0000256" key="1">
    <source>
        <dbReference type="SAM" id="Phobius"/>
    </source>
</evidence>
<keyword evidence="1" id="KW-0812">Transmembrane</keyword>
<evidence type="ECO:0000313" key="3">
    <source>
        <dbReference type="Proteomes" id="UP000557307"/>
    </source>
</evidence>
<keyword evidence="1" id="KW-0472">Membrane</keyword>
<comment type="caution">
    <text evidence="2">The sequence shown here is derived from an EMBL/GenBank/DDBJ whole genome shotgun (WGS) entry which is preliminary data.</text>
</comment>
<feature type="transmembrane region" description="Helical" evidence="1">
    <location>
        <begin position="12"/>
        <end position="31"/>
    </location>
</feature>
<name>A0A840TV06_9BACT</name>
<feature type="transmembrane region" description="Helical" evidence="1">
    <location>
        <begin position="43"/>
        <end position="62"/>
    </location>
</feature>
<dbReference type="Proteomes" id="UP000557307">
    <property type="component" value="Unassembled WGS sequence"/>
</dbReference>
<evidence type="ECO:0000313" key="2">
    <source>
        <dbReference type="EMBL" id="MBB5286735.1"/>
    </source>
</evidence>
<accession>A0A840TV06</accession>
<dbReference type="EMBL" id="JACHGF010000011">
    <property type="protein sequence ID" value="MBB5286735.1"/>
    <property type="molecule type" value="Genomic_DNA"/>
</dbReference>
<keyword evidence="3" id="KW-1185">Reference proteome</keyword>
<sequence>MKGKPLHERISDLTSLLMAPIYAGGGIYLIASSSSFRLFPVGSFWRYLLASVLILYGIYRGYRGWINWKRNQRAS</sequence>
<reference evidence="2 3" key="1">
    <citation type="submission" date="2020-08" db="EMBL/GenBank/DDBJ databases">
        <title>Genomic Encyclopedia of Type Strains, Phase IV (KMG-IV): sequencing the most valuable type-strain genomes for metagenomic binning, comparative biology and taxonomic classification.</title>
        <authorList>
            <person name="Goeker M."/>
        </authorList>
    </citation>
    <scope>NUCLEOTIDE SEQUENCE [LARGE SCALE GENOMIC DNA]</scope>
    <source>
        <strain evidence="2 3">DSM 105074</strain>
    </source>
</reference>
<organism evidence="2 3">
    <name type="scientific">Rhabdobacter roseus</name>
    <dbReference type="NCBI Taxonomy" id="1655419"/>
    <lineage>
        <taxon>Bacteria</taxon>
        <taxon>Pseudomonadati</taxon>
        <taxon>Bacteroidota</taxon>
        <taxon>Cytophagia</taxon>
        <taxon>Cytophagales</taxon>
        <taxon>Cytophagaceae</taxon>
        <taxon>Rhabdobacter</taxon>
    </lineage>
</organism>
<dbReference type="AlphaFoldDB" id="A0A840TV06"/>